<dbReference type="GO" id="GO:0004864">
    <property type="term" value="F:protein phosphatase inhibitor activity"/>
    <property type="evidence" value="ECO:0007669"/>
    <property type="project" value="InterPro"/>
</dbReference>
<dbReference type="SMR" id="Q8W2B4"/>
<dbReference type="EMBL" id="AF333436">
    <property type="protein sequence ID" value="AAL58289.1"/>
    <property type="molecule type" value="mRNA"/>
</dbReference>
<dbReference type="GO" id="GO:0006952">
    <property type="term" value="P:defense response"/>
    <property type="evidence" value="ECO:0007669"/>
    <property type="project" value="UniProtKB-KW"/>
</dbReference>
<accession>Q8W2B4</accession>
<name>Q8W2B4_OXATU</name>
<reference evidence="6" key="2">
    <citation type="journal article" date="2002" name="Plant Physiol.">
        <title>Ocatin. A novel tuber storage protein from the andean tuber crop oca with antibacterial and antifungal activities.</title>
        <authorList>
            <person name="Flores T."/>
            <person name="Alape-Giron A."/>
            <person name="Flores-Diaz M."/>
            <person name="Flores H.E."/>
        </authorList>
    </citation>
    <scope>NUCLEOTIDE SEQUENCE</scope>
</reference>
<dbReference type="GO" id="GO:0038023">
    <property type="term" value="F:signaling receptor activity"/>
    <property type="evidence" value="ECO:0007669"/>
    <property type="project" value="InterPro"/>
</dbReference>
<dbReference type="PROSITE" id="PS00451">
    <property type="entry name" value="PATHOGENESIS_BETVI"/>
    <property type="match status" value="1"/>
</dbReference>
<dbReference type="InterPro" id="IPR024949">
    <property type="entry name" value="Bet_v_I_allergen"/>
</dbReference>
<dbReference type="Gene3D" id="3.30.530.20">
    <property type="match status" value="1"/>
</dbReference>
<keyword evidence="3 4" id="KW-0568">Pathogenesis-related protein</keyword>
<dbReference type="GO" id="GO:0005634">
    <property type="term" value="C:nucleus"/>
    <property type="evidence" value="ECO:0007669"/>
    <property type="project" value="TreeGrafter"/>
</dbReference>
<comment type="similarity">
    <text evidence="1 4">Belongs to the BetVI family.</text>
</comment>
<reference evidence="6" key="1">
    <citation type="submission" date="2001-01" db="EMBL/GenBank/DDBJ databases">
        <authorList>
            <person name="Flores-Diaz T."/>
            <person name="Alape-Giron A."/>
            <person name="Flores-Diaz M."/>
            <person name="Flores H.E."/>
        </authorList>
    </citation>
    <scope>NUCLEOTIDE SEQUENCE</scope>
</reference>
<dbReference type="PANTHER" id="PTHR31213">
    <property type="entry name" value="OS08G0374000 PROTEIN-RELATED"/>
    <property type="match status" value="1"/>
</dbReference>
<proteinExistence type="evidence at transcript level"/>
<dbReference type="SUPFAM" id="SSF55961">
    <property type="entry name" value="Bet v1-like"/>
    <property type="match status" value="1"/>
</dbReference>
<dbReference type="PANTHER" id="PTHR31213:SF55">
    <property type="entry name" value="STRESS-INDUCED PROTEIN SAM22"/>
    <property type="match status" value="1"/>
</dbReference>
<evidence type="ECO:0000256" key="4">
    <source>
        <dbReference type="RuleBase" id="RU000409"/>
    </source>
</evidence>
<dbReference type="InterPro" id="IPR000916">
    <property type="entry name" value="Bet_v_I/MLP"/>
</dbReference>
<sequence length="158" mass="17289">MGVFVFEDEITTTISPTRVFDSFVNADVVFLKVAAEHIKSVETLEGDGGVGTIRKIVFHEGHGGYIKQKIEVVDKENLQYNDSVIEGDAIVGSIEKILNENKIIPNADGGCTVKSKSTFYTSDESEIPAQILAEGKEKRLGMFKATEAYLLANPEAFN</sequence>
<dbReference type="InterPro" id="IPR023393">
    <property type="entry name" value="START-like_dom_sf"/>
</dbReference>
<dbReference type="PRINTS" id="PR00634">
    <property type="entry name" value="BETALLERGEN"/>
</dbReference>
<protein>
    <submittedName>
        <fullName evidence="6">Major soluble tuber protein ocatin</fullName>
    </submittedName>
</protein>
<evidence type="ECO:0000256" key="1">
    <source>
        <dbReference type="ARBA" id="ARBA00009744"/>
    </source>
</evidence>
<evidence type="ECO:0000259" key="5">
    <source>
        <dbReference type="Pfam" id="PF00407"/>
    </source>
</evidence>
<dbReference type="CDD" id="cd07816">
    <property type="entry name" value="Bet_v1-like"/>
    <property type="match status" value="1"/>
</dbReference>
<dbReference type="GO" id="GO:0009738">
    <property type="term" value="P:abscisic acid-activated signaling pathway"/>
    <property type="evidence" value="ECO:0007669"/>
    <property type="project" value="InterPro"/>
</dbReference>
<keyword evidence="2 4" id="KW-0611">Plant defense</keyword>
<dbReference type="FunFam" id="3.30.530.20:FF:000007">
    <property type="entry name" value="Major pollen allergen Bet v 1-A"/>
    <property type="match status" value="1"/>
</dbReference>
<gene>
    <name evidence="6" type="primary">Oca</name>
</gene>
<organism evidence="6">
    <name type="scientific">Oxalis tuberosa</name>
    <name type="common">Oca</name>
    <dbReference type="NCBI Taxonomy" id="50475"/>
    <lineage>
        <taxon>Eukaryota</taxon>
        <taxon>Viridiplantae</taxon>
        <taxon>Streptophyta</taxon>
        <taxon>Embryophyta</taxon>
        <taxon>Tracheophyta</taxon>
        <taxon>Spermatophyta</taxon>
        <taxon>Magnoliopsida</taxon>
        <taxon>eudicotyledons</taxon>
        <taxon>Gunneridae</taxon>
        <taxon>Pentapetalae</taxon>
        <taxon>rosids</taxon>
        <taxon>fabids</taxon>
        <taxon>Oxalidales</taxon>
        <taxon>Oxalidaceae</taxon>
        <taxon>Oxalis</taxon>
    </lineage>
</organism>
<evidence type="ECO:0000313" key="6">
    <source>
        <dbReference type="EMBL" id="AAL58289.1"/>
    </source>
</evidence>
<feature type="domain" description="Bet v I/Major latex protein" evidence="5">
    <location>
        <begin position="1"/>
        <end position="153"/>
    </location>
</feature>
<dbReference type="GO" id="GO:0005737">
    <property type="term" value="C:cytoplasm"/>
    <property type="evidence" value="ECO:0007669"/>
    <property type="project" value="TreeGrafter"/>
</dbReference>
<dbReference type="Pfam" id="PF00407">
    <property type="entry name" value="Bet_v_1"/>
    <property type="match status" value="1"/>
</dbReference>
<dbReference type="InterPro" id="IPR050279">
    <property type="entry name" value="Plant_def-hormone_signal"/>
</dbReference>
<dbReference type="AlphaFoldDB" id="Q8W2B4"/>
<evidence type="ECO:0000256" key="3">
    <source>
        <dbReference type="ARBA" id="ARBA00023265"/>
    </source>
</evidence>
<evidence type="ECO:0000256" key="2">
    <source>
        <dbReference type="ARBA" id="ARBA00022821"/>
    </source>
</evidence>
<dbReference type="GO" id="GO:0010427">
    <property type="term" value="F:abscisic acid binding"/>
    <property type="evidence" value="ECO:0007669"/>
    <property type="project" value="InterPro"/>
</dbReference>